<keyword evidence="1" id="KW-0732">Signal</keyword>
<dbReference type="RefSeq" id="WP_326507123.1">
    <property type="nucleotide sequence ID" value="NZ_JAWIIV010000011.1"/>
</dbReference>
<protein>
    <submittedName>
        <fullName evidence="3">Peptidyl-prolyl cis-trans isomerase</fullName>
    </submittedName>
</protein>
<keyword evidence="4" id="KW-1185">Reference proteome</keyword>
<reference evidence="3 4" key="1">
    <citation type="submission" date="2023-10" db="EMBL/GenBank/DDBJ databases">
        <title>Noviherbaspirillum sp. CPCC 100848 genome assembly.</title>
        <authorList>
            <person name="Li X.Y."/>
            <person name="Fang X.M."/>
        </authorList>
    </citation>
    <scope>NUCLEOTIDE SEQUENCE [LARGE SCALE GENOMIC DNA]</scope>
    <source>
        <strain evidence="3 4">CPCC 100848</strain>
    </source>
</reference>
<feature type="domain" description="PpiC" evidence="2">
    <location>
        <begin position="129"/>
        <end position="244"/>
    </location>
</feature>
<sequence length="273" mass="30351">MTEWIRNRKVALACSAGIIVACSAYAFAGVLTKSVADATSAELLRLPQKRNVVAVVDGQEIVETDLSPFLSAGVDRAVAVDRAINRAVAASLAEAMYTEQALSALANVKADVLASVFIKGRSTELSRAITEEEIKQFYDARVMDDDFTEYRLKFFITQDAREAQEAYEGAVRKEKHHLARYEVVERDGRRYIKADQVPYGLGAKLAGLQSGQLLPPLVTREGVVVIYVEDVKAVHRPPLESVREEIRTILVSRRLSEELKQRRSEVRVEISQS</sequence>
<dbReference type="EMBL" id="JAWIIV010000011">
    <property type="protein sequence ID" value="MEC4720404.1"/>
    <property type="molecule type" value="Genomic_DNA"/>
</dbReference>
<keyword evidence="3" id="KW-0413">Isomerase</keyword>
<proteinExistence type="predicted"/>
<dbReference type="SUPFAM" id="SSF109998">
    <property type="entry name" value="Triger factor/SurA peptide-binding domain-like"/>
    <property type="match status" value="1"/>
</dbReference>
<dbReference type="Pfam" id="PF13145">
    <property type="entry name" value="Rotamase_2"/>
    <property type="match status" value="1"/>
</dbReference>
<gene>
    <name evidence="3" type="ORF">RY831_14675</name>
</gene>
<feature type="signal peptide" evidence="1">
    <location>
        <begin position="1"/>
        <end position="26"/>
    </location>
</feature>
<dbReference type="PROSITE" id="PS51257">
    <property type="entry name" value="PROKAR_LIPOPROTEIN"/>
    <property type="match status" value="1"/>
</dbReference>
<feature type="chain" id="PRO_5045883804" evidence="1">
    <location>
        <begin position="27"/>
        <end position="273"/>
    </location>
</feature>
<dbReference type="InterPro" id="IPR027304">
    <property type="entry name" value="Trigger_fact/SurA_dom_sf"/>
</dbReference>
<name>A0ABU6JB81_9BURK</name>
<dbReference type="InterPro" id="IPR000297">
    <property type="entry name" value="PPIase_PpiC"/>
</dbReference>
<evidence type="ECO:0000259" key="2">
    <source>
        <dbReference type="Pfam" id="PF13145"/>
    </source>
</evidence>
<dbReference type="Proteomes" id="UP001352263">
    <property type="component" value="Unassembled WGS sequence"/>
</dbReference>
<dbReference type="GO" id="GO:0016853">
    <property type="term" value="F:isomerase activity"/>
    <property type="evidence" value="ECO:0007669"/>
    <property type="project" value="UniProtKB-KW"/>
</dbReference>
<evidence type="ECO:0000313" key="3">
    <source>
        <dbReference type="EMBL" id="MEC4720404.1"/>
    </source>
</evidence>
<evidence type="ECO:0000256" key="1">
    <source>
        <dbReference type="SAM" id="SignalP"/>
    </source>
</evidence>
<organism evidence="3 4">
    <name type="scientific">Noviherbaspirillum album</name>
    <dbReference type="NCBI Taxonomy" id="3080276"/>
    <lineage>
        <taxon>Bacteria</taxon>
        <taxon>Pseudomonadati</taxon>
        <taxon>Pseudomonadota</taxon>
        <taxon>Betaproteobacteria</taxon>
        <taxon>Burkholderiales</taxon>
        <taxon>Oxalobacteraceae</taxon>
        <taxon>Noviherbaspirillum</taxon>
    </lineage>
</organism>
<comment type="caution">
    <text evidence="3">The sequence shown here is derived from an EMBL/GenBank/DDBJ whole genome shotgun (WGS) entry which is preliminary data.</text>
</comment>
<evidence type="ECO:0000313" key="4">
    <source>
        <dbReference type="Proteomes" id="UP001352263"/>
    </source>
</evidence>
<accession>A0ABU6JB81</accession>